<reference evidence="7" key="1">
    <citation type="submission" date="2016-10" db="EMBL/GenBank/DDBJ databases">
        <authorList>
            <person name="Varghese N."/>
            <person name="Submissions S."/>
        </authorList>
    </citation>
    <scope>NUCLEOTIDE SEQUENCE [LARGE SCALE GENOMIC DNA]</scope>
    <source>
        <strain evidence="7">DSM 25030</strain>
    </source>
</reference>
<sequence length="149" mass="16910">MKPLFVLLGTFLIACIAFLLSKKNIDYRLAGRIAMASMLVFTAMGHFIYVEGMSAMIPSFLPFKKQLVFLTGVLEIIIGIFLLLPYYQNVTAWVLIVFLIVVLPANIYGASHHINYQTAIANGPGLAYLWFRIPLQIFFIIWVYISTNR</sequence>
<keyword evidence="4 5" id="KW-0472">Membrane</keyword>
<accession>A0A1H2UT16</accession>
<feature type="transmembrane region" description="Helical" evidence="5">
    <location>
        <begin position="93"/>
        <end position="114"/>
    </location>
</feature>
<dbReference type="Pfam" id="PF07681">
    <property type="entry name" value="DoxX"/>
    <property type="match status" value="1"/>
</dbReference>
<evidence type="ECO:0000313" key="7">
    <source>
        <dbReference type="Proteomes" id="UP000199592"/>
    </source>
</evidence>
<keyword evidence="7" id="KW-1185">Reference proteome</keyword>
<evidence type="ECO:0000256" key="4">
    <source>
        <dbReference type="ARBA" id="ARBA00023136"/>
    </source>
</evidence>
<evidence type="ECO:0000256" key="1">
    <source>
        <dbReference type="ARBA" id="ARBA00004141"/>
    </source>
</evidence>
<dbReference type="GO" id="GO:0016020">
    <property type="term" value="C:membrane"/>
    <property type="evidence" value="ECO:0007669"/>
    <property type="project" value="UniProtKB-SubCell"/>
</dbReference>
<evidence type="ECO:0000256" key="3">
    <source>
        <dbReference type="ARBA" id="ARBA00022989"/>
    </source>
</evidence>
<proteinExistence type="predicted"/>
<dbReference type="Proteomes" id="UP000199592">
    <property type="component" value="Unassembled WGS sequence"/>
</dbReference>
<feature type="transmembrane region" description="Helical" evidence="5">
    <location>
        <begin position="29"/>
        <end position="47"/>
    </location>
</feature>
<feature type="transmembrane region" description="Helical" evidence="5">
    <location>
        <begin position="126"/>
        <end position="145"/>
    </location>
</feature>
<dbReference type="EMBL" id="FNMY01000002">
    <property type="protein sequence ID" value="SDW59215.1"/>
    <property type="molecule type" value="Genomic_DNA"/>
</dbReference>
<name>A0A1H2UT16_9FLAO</name>
<comment type="subcellular location">
    <subcellularLocation>
        <location evidence="1">Membrane</location>
        <topology evidence="1">Multi-pass membrane protein</topology>
    </subcellularLocation>
</comment>
<dbReference type="AlphaFoldDB" id="A0A1H2UT16"/>
<protein>
    <submittedName>
        <fullName evidence="6">Uncharacterized membrane protein</fullName>
    </submittedName>
</protein>
<evidence type="ECO:0000256" key="2">
    <source>
        <dbReference type="ARBA" id="ARBA00022692"/>
    </source>
</evidence>
<evidence type="ECO:0000313" key="6">
    <source>
        <dbReference type="EMBL" id="SDW59215.1"/>
    </source>
</evidence>
<dbReference type="OrthoDB" id="673526at2"/>
<gene>
    <name evidence="6" type="ORF">SAMN04487892_1745</name>
</gene>
<evidence type="ECO:0000256" key="5">
    <source>
        <dbReference type="SAM" id="Phobius"/>
    </source>
</evidence>
<dbReference type="PANTHER" id="PTHR36974:SF1">
    <property type="entry name" value="DOXX FAMILY MEMBRANE PROTEIN"/>
    <property type="match status" value="1"/>
</dbReference>
<dbReference type="PANTHER" id="PTHR36974">
    <property type="entry name" value="MEMBRANE PROTEIN-RELATED"/>
    <property type="match status" value="1"/>
</dbReference>
<dbReference type="STRING" id="1073328.SAMN05216294_0547"/>
<dbReference type="RefSeq" id="WP_090292368.1">
    <property type="nucleotide sequence ID" value="NZ_FNKI01000001.1"/>
</dbReference>
<dbReference type="PROSITE" id="PS51257">
    <property type="entry name" value="PROKAR_LIPOPROTEIN"/>
    <property type="match status" value="1"/>
</dbReference>
<feature type="transmembrane region" description="Helical" evidence="5">
    <location>
        <begin position="67"/>
        <end position="87"/>
    </location>
</feature>
<dbReference type="InterPro" id="IPR032808">
    <property type="entry name" value="DoxX"/>
</dbReference>
<keyword evidence="2 5" id="KW-0812">Transmembrane</keyword>
<organism evidence="6 7">
    <name type="scientific">Flagellimonas zhangzhouensis</name>
    <dbReference type="NCBI Taxonomy" id="1073328"/>
    <lineage>
        <taxon>Bacteria</taxon>
        <taxon>Pseudomonadati</taxon>
        <taxon>Bacteroidota</taxon>
        <taxon>Flavobacteriia</taxon>
        <taxon>Flavobacteriales</taxon>
        <taxon>Flavobacteriaceae</taxon>
        <taxon>Flagellimonas</taxon>
    </lineage>
</organism>
<keyword evidence="3 5" id="KW-1133">Transmembrane helix</keyword>